<protein>
    <submittedName>
        <fullName evidence="2">Uncharacterized protein</fullName>
    </submittedName>
</protein>
<accession>A0A6M3X5U2</accession>
<reference evidence="2" key="1">
    <citation type="submission" date="2020-03" db="EMBL/GenBank/DDBJ databases">
        <title>The deep terrestrial virosphere.</title>
        <authorList>
            <person name="Holmfeldt K."/>
            <person name="Nilsson E."/>
            <person name="Simone D."/>
            <person name="Lopez-Fernandez M."/>
            <person name="Wu X."/>
            <person name="de Brujin I."/>
            <person name="Lundin D."/>
            <person name="Andersson A."/>
            <person name="Bertilsson S."/>
            <person name="Dopson M."/>
        </authorList>
    </citation>
    <scope>NUCLEOTIDE SEQUENCE</scope>
    <source>
        <strain evidence="2">MM171B02765</strain>
    </source>
</reference>
<proteinExistence type="predicted"/>
<evidence type="ECO:0000313" key="2">
    <source>
        <dbReference type="EMBL" id="QJH93101.1"/>
    </source>
</evidence>
<dbReference type="EMBL" id="MT143946">
    <property type="protein sequence ID" value="QJH93101.1"/>
    <property type="molecule type" value="Genomic_DNA"/>
</dbReference>
<gene>
    <name evidence="2" type="ORF">MM171B02765_0008</name>
</gene>
<name>A0A6M3X5U2_9ZZZZ</name>
<feature type="coiled-coil region" evidence="1">
    <location>
        <begin position="18"/>
        <end position="59"/>
    </location>
</feature>
<sequence length="91" mass="10678">MATEDKIYQAWQERGKQIAELKALLNDAEIHLQNEVDNKKDADEHIKKQKTRIAELKDAIHKVLNCSYCPYYCPHEHTILTEALKKKEDDE</sequence>
<organism evidence="2">
    <name type="scientific">viral metagenome</name>
    <dbReference type="NCBI Taxonomy" id="1070528"/>
    <lineage>
        <taxon>unclassified sequences</taxon>
        <taxon>metagenomes</taxon>
        <taxon>organismal metagenomes</taxon>
    </lineage>
</organism>
<evidence type="ECO:0000256" key="1">
    <source>
        <dbReference type="SAM" id="Coils"/>
    </source>
</evidence>
<dbReference type="AlphaFoldDB" id="A0A6M3X5U2"/>
<keyword evidence="1" id="KW-0175">Coiled coil</keyword>